<name>A0A0F6HET0_LEPIR</name>
<comment type="caution">
    <text evidence="1">The sequence shown here is derived from an EMBL/GenBank/DDBJ whole genome shotgun (WGS) entry which is preliminary data.</text>
</comment>
<sequence>MIGMSSFTKMLELILLEFIRKIVICRSSHILGIKTQLF</sequence>
<protein>
    <submittedName>
        <fullName evidence="1">Uncharacterized protein</fullName>
    </submittedName>
</protein>
<dbReference type="EMBL" id="AHNQ02000009">
    <property type="protein sequence ID" value="EKO26866.1"/>
    <property type="molecule type" value="Genomic_DNA"/>
</dbReference>
<dbReference type="AlphaFoldDB" id="A0A0F6HET0"/>
<accession>A0A0F6HET0</accession>
<reference evidence="1 2" key="1">
    <citation type="submission" date="2012-09" db="EMBL/GenBank/DDBJ databases">
        <authorList>
            <person name="Harkins D.M."/>
            <person name="Durkin A.S."/>
            <person name="Brinkac L.M."/>
            <person name="Selengut J.D."/>
            <person name="Sanka R."/>
            <person name="DePew J."/>
            <person name="Purushe J."/>
            <person name="Chanthongthip A."/>
            <person name="Lattana O."/>
            <person name="Phetsouvanh R."/>
            <person name="Newton P.N."/>
            <person name="Vinetz J.M."/>
            <person name="Sutton G.G."/>
            <person name="Nelson W.C."/>
            <person name="Fouts D.E."/>
        </authorList>
    </citation>
    <scope>NUCLEOTIDE SEQUENCE [LARGE SCALE GENOMIC DNA]</scope>
    <source>
        <strain evidence="1 2">UI 12621</strain>
    </source>
</reference>
<gene>
    <name evidence="1" type="ORF">LEP1GSC104_1221</name>
</gene>
<dbReference type="Proteomes" id="UP000006324">
    <property type="component" value="Unassembled WGS sequence"/>
</dbReference>
<evidence type="ECO:0000313" key="1">
    <source>
        <dbReference type="EMBL" id="EKO26866.1"/>
    </source>
</evidence>
<organism evidence="1 2">
    <name type="scientific">Leptospira interrogans str. UI 12621</name>
    <dbReference type="NCBI Taxonomy" id="1049937"/>
    <lineage>
        <taxon>Bacteria</taxon>
        <taxon>Pseudomonadati</taxon>
        <taxon>Spirochaetota</taxon>
        <taxon>Spirochaetia</taxon>
        <taxon>Leptospirales</taxon>
        <taxon>Leptospiraceae</taxon>
        <taxon>Leptospira</taxon>
    </lineage>
</organism>
<evidence type="ECO:0000313" key="2">
    <source>
        <dbReference type="Proteomes" id="UP000006324"/>
    </source>
</evidence>
<proteinExistence type="predicted"/>